<dbReference type="EMBL" id="LT554937">
    <property type="protein sequence ID" value="SAM08824.1"/>
    <property type="molecule type" value="Genomic_DNA"/>
</dbReference>
<dbReference type="STRING" id="4829.A0A168SRJ5"/>
<evidence type="ECO:0000313" key="4">
    <source>
        <dbReference type="Proteomes" id="UP000078561"/>
    </source>
</evidence>
<dbReference type="PANTHER" id="PTHR43433:SF5">
    <property type="entry name" value="AB HYDROLASE-1 DOMAIN-CONTAINING PROTEIN"/>
    <property type="match status" value="1"/>
</dbReference>
<sequence length="320" mass="35799">MITEKGHVHVAHKRQRTPTKIYYEKYGSGPERVLFVMGLSAPCQAWDFQAKFLAQTGKYTSILFDNRGNGHSDSPLGLYTTSQLAADALDLLDEVGWTSQVHLVGISMGGMISLEMVDADRARFQSLTLTSTSARRFLPTWTAVSTFAKIALYYREPRDQINAVMKLVYPEVWLDQAPADPTHAQKHETNREMAIMNFITHMGQSRLQPLHGNAGQVSAVFRHHFSDARLLKLRRSGLPILVVTGTHDNLVPPASSFHLKRMLQPRRFELFEGSGHDIPEEQTERYNIVLLEHLASSSSSPSIPATAPTITPTLPREAKL</sequence>
<feature type="region of interest" description="Disordered" evidence="1">
    <location>
        <begin position="298"/>
        <end position="320"/>
    </location>
</feature>
<evidence type="ECO:0000313" key="3">
    <source>
        <dbReference type="EMBL" id="SAM08824.1"/>
    </source>
</evidence>
<feature type="compositionally biased region" description="Low complexity" evidence="1">
    <location>
        <begin position="298"/>
        <end position="313"/>
    </location>
</feature>
<dbReference type="Gene3D" id="3.40.50.1820">
    <property type="entry name" value="alpha/beta hydrolase"/>
    <property type="match status" value="1"/>
</dbReference>
<feature type="domain" description="AB hydrolase-1" evidence="2">
    <location>
        <begin position="33"/>
        <end position="281"/>
    </location>
</feature>
<dbReference type="AlphaFoldDB" id="A0A168SRJ5"/>
<dbReference type="Pfam" id="PF00561">
    <property type="entry name" value="Abhydrolase_1"/>
    <property type="match status" value="1"/>
</dbReference>
<protein>
    <recommendedName>
        <fullName evidence="2">AB hydrolase-1 domain-containing protein</fullName>
    </recommendedName>
</protein>
<accession>A0A168SRJ5</accession>
<gene>
    <name evidence="3" type="primary">ABSGL_14490.1 scaffold 14663</name>
</gene>
<dbReference type="InterPro" id="IPR000073">
    <property type="entry name" value="AB_hydrolase_1"/>
</dbReference>
<dbReference type="SUPFAM" id="SSF53474">
    <property type="entry name" value="alpha/beta-Hydrolases"/>
    <property type="match status" value="1"/>
</dbReference>
<dbReference type="OMA" id="HDVFFKY"/>
<evidence type="ECO:0000259" key="2">
    <source>
        <dbReference type="Pfam" id="PF00561"/>
    </source>
</evidence>
<dbReference type="InParanoid" id="A0A168SRJ5"/>
<keyword evidence="4" id="KW-1185">Reference proteome</keyword>
<dbReference type="InterPro" id="IPR029058">
    <property type="entry name" value="AB_hydrolase_fold"/>
</dbReference>
<name>A0A168SRJ5_ABSGL</name>
<dbReference type="InterPro" id="IPR050471">
    <property type="entry name" value="AB_hydrolase"/>
</dbReference>
<dbReference type="OrthoDB" id="19657at2759"/>
<organism evidence="3">
    <name type="scientific">Absidia glauca</name>
    <name type="common">Pin mould</name>
    <dbReference type="NCBI Taxonomy" id="4829"/>
    <lineage>
        <taxon>Eukaryota</taxon>
        <taxon>Fungi</taxon>
        <taxon>Fungi incertae sedis</taxon>
        <taxon>Mucoromycota</taxon>
        <taxon>Mucoromycotina</taxon>
        <taxon>Mucoromycetes</taxon>
        <taxon>Mucorales</taxon>
        <taxon>Cunninghamellaceae</taxon>
        <taxon>Absidia</taxon>
    </lineage>
</organism>
<proteinExistence type="predicted"/>
<dbReference type="PANTHER" id="PTHR43433">
    <property type="entry name" value="HYDROLASE, ALPHA/BETA FOLD FAMILY PROTEIN"/>
    <property type="match status" value="1"/>
</dbReference>
<reference evidence="3" key="1">
    <citation type="submission" date="2016-04" db="EMBL/GenBank/DDBJ databases">
        <authorList>
            <person name="Evans L.H."/>
            <person name="Alamgir A."/>
            <person name="Owens N."/>
            <person name="Weber N.D."/>
            <person name="Virtaneva K."/>
            <person name="Barbian K."/>
            <person name="Babar A."/>
            <person name="Rosenke K."/>
        </authorList>
    </citation>
    <scope>NUCLEOTIDE SEQUENCE [LARGE SCALE GENOMIC DNA]</scope>
    <source>
        <strain evidence="3">CBS 101.48</strain>
    </source>
</reference>
<evidence type="ECO:0000256" key="1">
    <source>
        <dbReference type="SAM" id="MobiDB-lite"/>
    </source>
</evidence>
<dbReference type="Proteomes" id="UP000078561">
    <property type="component" value="Unassembled WGS sequence"/>
</dbReference>